<protein>
    <submittedName>
        <fullName evidence="1">Uncharacterized protein</fullName>
    </submittedName>
</protein>
<accession>A0ABP0FJI9</accession>
<evidence type="ECO:0000313" key="2">
    <source>
        <dbReference type="Proteomes" id="UP001642483"/>
    </source>
</evidence>
<name>A0ABP0FJI9_CLALP</name>
<evidence type="ECO:0000313" key="1">
    <source>
        <dbReference type="EMBL" id="CAK8678577.1"/>
    </source>
</evidence>
<gene>
    <name evidence="1" type="ORF">CVLEPA_LOCUS8496</name>
</gene>
<keyword evidence="2" id="KW-1185">Reference proteome</keyword>
<organism evidence="1 2">
    <name type="scientific">Clavelina lepadiformis</name>
    <name type="common">Light-bulb sea squirt</name>
    <name type="synonym">Ascidia lepadiformis</name>
    <dbReference type="NCBI Taxonomy" id="159417"/>
    <lineage>
        <taxon>Eukaryota</taxon>
        <taxon>Metazoa</taxon>
        <taxon>Chordata</taxon>
        <taxon>Tunicata</taxon>
        <taxon>Ascidiacea</taxon>
        <taxon>Aplousobranchia</taxon>
        <taxon>Clavelinidae</taxon>
        <taxon>Clavelina</taxon>
    </lineage>
</organism>
<dbReference type="Proteomes" id="UP001642483">
    <property type="component" value="Unassembled WGS sequence"/>
</dbReference>
<sequence length="186" mass="21103">MSKLDKLALFRPNLPKRVSSQTPLSHFSRPLTTFDTQQDELISKVITTFNEENIVLTLPAHSIGTLYKAIGKIFPIEILTKSLQLWTSAVPSYCHLHTKAHLTNVLSSSTAIKTATVNTVNSFQTTLSYREYTIYWNRIDQQEVLSSEFWDTPSFITTILYRTSMCRCTNSTYLCCQCTSTSLPCT</sequence>
<comment type="caution">
    <text evidence="1">The sequence shown here is derived from an EMBL/GenBank/DDBJ whole genome shotgun (WGS) entry which is preliminary data.</text>
</comment>
<proteinExistence type="predicted"/>
<dbReference type="EMBL" id="CAWYQH010000057">
    <property type="protein sequence ID" value="CAK8678577.1"/>
    <property type="molecule type" value="Genomic_DNA"/>
</dbReference>
<reference evidence="1 2" key="1">
    <citation type="submission" date="2024-02" db="EMBL/GenBank/DDBJ databases">
        <authorList>
            <person name="Daric V."/>
            <person name="Darras S."/>
        </authorList>
    </citation>
    <scope>NUCLEOTIDE SEQUENCE [LARGE SCALE GENOMIC DNA]</scope>
</reference>